<protein>
    <submittedName>
        <fullName evidence="1">Uncharacterized protein</fullName>
    </submittedName>
</protein>
<proteinExistence type="predicted"/>
<accession>A0A377ZNQ5</accession>
<evidence type="ECO:0000313" key="1">
    <source>
        <dbReference type="EMBL" id="STU74444.1"/>
    </source>
</evidence>
<dbReference type="AlphaFoldDB" id="A0A377ZNQ5"/>
<gene>
    <name evidence="1" type="ORF">NCTC10313_03517</name>
</gene>
<evidence type="ECO:0000313" key="2">
    <source>
        <dbReference type="Proteomes" id="UP000254487"/>
    </source>
</evidence>
<reference evidence="1 2" key="1">
    <citation type="submission" date="2018-06" db="EMBL/GenBank/DDBJ databases">
        <authorList>
            <consortium name="Pathogen Informatics"/>
            <person name="Doyle S."/>
        </authorList>
    </citation>
    <scope>NUCLEOTIDE SEQUENCE [LARGE SCALE GENOMIC DNA]</scope>
    <source>
        <strain evidence="1 2">NCTC10313</strain>
    </source>
</reference>
<organism evidence="1 2">
    <name type="scientific">Klebsiella pneumoniae subsp. ozaenae</name>
    <dbReference type="NCBI Taxonomy" id="574"/>
    <lineage>
        <taxon>Bacteria</taxon>
        <taxon>Pseudomonadati</taxon>
        <taxon>Pseudomonadota</taxon>
        <taxon>Gammaproteobacteria</taxon>
        <taxon>Enterobacterales</taxon>
        <taxon>Enterobacteriaceae</taxon>
        <taxon>Klebsiella/Raoultella group</taxon>
        <taxon>Klebsiella</taxon>
        <taxon>Klebsiella pneumoniae complex</taxon>
    </lineage>
</organism>
<name>A0A377ZNQ5_KLEPO</name>
<dbReference type="Proteomes" id="UP000254487">
    <property type="component" value="Unassembled WGS sequence"/>
</dbReference>
<dbReference type="EMBL" id="UGLW01000003">
    <property type="protein sequence ID" value="STU74444.1"/>
    <property type="molecule type" value="Genomic_DNA"/>
</dbReference>
<sequence>MTIAMKYFIGKTLAKNPTSDNILLFFDEIDQCIQ</sequence>